<dbReference type="InterPro" id="IPR029058">
    <property type="entry name" value="AB_hydrolase_fold"/>
</dbReference>
<comment type="caution">
    <text evidence="2">The sequence shown here is derived from an EMBL/GenBank/DDBJ whole genome shotgun (WGS) entry which is preliminary data.</text>
</comment>
<gene>
    <name evidence="2" type="ORF">BCL67_1354</name>
</gene>
<accession>A0A2T0YAI4</accession>
<keyword evidence="2" id="KW-0378">Hydrolase</keyword>
<feature type="domain" description="Alpha/beta hydrolase fold-3" evidence="1">
    <location>
        <begin position="67"/>
        <end position="110"/>
    </location>
</feature>
<sequence length="112" mass="12164">MVLPVWLADGAAKLMQRAPRGPRLPSEVAFTEVPATTEEITVPTRHGQLRAIRYSPPSGPAGGGVYLNLHGGGFVIRHPQQDDPLCRFIAFHAGVTVINLDYIPAPQSHFRS</sequence>
<evidence type="ECO:0000259" key="1">
    <source>
        <dbReference type="Pfam" id="PF07859"/>
    </source>
</evidence>
<dbReference type="Gene3D" id="3.40.50.1820">
    <property type="entry name" value="alpha/beta hydrolase"/>
    <property type="match status" value="1"/>
</dbReference>
<organism evidence="2 3">
    <name type="scientific">Nesterenkonia sandarakina</name>
    <dbReference type="NCBI Taxonomy" id="272918"/>
    <lineage>
        <taxon>Bacteria</taxon>
        <taxon>Bacillati</taxon>
        <taxon>Actinomycetota</taxon>
        <taxon>Actinomycetes</taxon>
        <taxon>Micrococcales</taxon>
        <taxon>Micrococcaceae</taxon>
        <taxon>Nesterenkonia</taxon>
    </lineage>
</organism>
<proteinExistence type="predicted"/>
<dbReference type="GO" id="GO:0016787">
    <property type="term" value="F:hydrolase activity"/>
    <property type="evidence" value="ECO:0007669"/>
    <property type="project" value="UniProtKB-KW"/>
</dbReference>
<dbReference type="InterPro" id="IPR013094">
    <property type="entry name" value="AB_hydrolase_3"/>
</dbReference>
<keyword evidence="3" id="KW-1185">Reference proteome</keyword>
<reference evidence="2 3" key="1">
    <citation type="submission" date="2018-03" db="EMBL/GenBank/DDBJ databases">
        <title>Comparative analysis of microorganisms from saline springs in Andes Mountain Range, Colombia.</title>
        <authorList>
            <person name="Rubin E."/>
        </authorList>
    </citation>
    <scope>NUCLEOTIDE SEQUENCE [LARGE SCALE GENOMIC DNA]</scope>
    <source>
        <strain evidence="2 3">CG 35</strain>
    </source>
</reference>
<evidence type="ECO:0000313" key="2">
    <source>
        <dbReference type="EMBL" id="PRZ11696.1"/>
    </source>
</evidence>
<name>A0A2T0YAI4_9MICC</name>
<evidence type="ECO:0000313" key="3">
    <source>
        <dbReference type="Proteomes" id="UP000238217"/>
    </source>
</evidence>
<dbReference type="Proteomes" id="UP000238217">
    <property type="component" value="Unassembled WGS sequence"/>
</dbReference>
<protein>
    <submittedName>
        <fullName evidence="2">Alpha/beta hydrolase family protein</fullName>
    </submittedName>
</protein>
<dbReference type="EMBL" id="PVTY01000035">
    <property type="protein sequence ID" value="PRZ11696.1"/>
    <property type="molecule type" value="Genomic_DNA"/>
</dbReference>
<dbReference type="RefSeq" id="WP_181256044.1">
    <property type="nucleotide sequence ID" value="NZ_PVTY01000035.1"/>
</dbReference>
<dbReference type="AlphaFoldDB" id="A0A2T0YAI4"/>
<dbReference type="Pfam" id="PF07859">
    <property type="entry name" value="Abhydrolase_3"/>
    <property type="match status" value="1"/>
</dbReference>
<dbReference type="SUPFAM" id="SSF53474">
    <property type="entry name" value="alpha/beta-Hydrolases"/>
    <property type="match status" value="1"/>
</dbReference>